<gene>
    <name evidence="7" type="primary">VPS70</name>
    <name evidence="7" type="ORF">MCUN1_001974</name>
</gene>
<sequence>MDADEKQPFLDTHEQHEAVGRPRTRVVSATVRFVTAVVFLAVTFVLICSSSLTWSSCAEPSDVLERMHHTLWTAALPSHSCKMHNTHAAPFGERLERMFLAVPSAKSARAALKRYTKVHHIAGERADYTSALRTIREWSTLLGAPVSKPESVIYDAGTPESQDRHRRHRVARHDDTGVEVWADTYSVWLDQPVSAALWLAPPSITDDPEPLATWVADLHEAVLKDDPTSGKGMPPFHGFSHSGRASGNVVYAGLGRREDFRRLEELGVDIRDKIVLVRYGGLFRGLKVRLAQEYGAVGVLIYSDPLEDGEVTEANGVAHYPHGPARQPTSIQRGSVQALSFYPGDPATPGKPSYRNATRPNLEDADSIPRIPSLPISYPNAKRLLDSIANHGIHASKVSSDFAGSVPGADYWTGPSTEIATMINEMDMKTRDIWNVYAVIPGQIDDERVYVGNHRDAWTFGAVDPSSGSAVMHEVIRAFGTLLRTGWRPMRTIVFASWDAEEYGLVGSTEFGEDFADMLVEKAAIYHNLDVAVAGSRLEGRASPSLAPLMHSAAALVPHPNGTGTLEFGEINALGSGSDFTVFLQRLGIAATDMSFRATHRDPVYHYHSNYDSFHWMETYGDPDFTRHEALARVYGLSVLRSATPAVLPIDVAHYATELYNYLDKVQAAADASGADLSEIPLSQVRLAIDRVVRAAAFVHQDAVSTVQQLDQIVSTSVHTRSRCTPNTPEILPVLSHIRRINNRLIAFEQGFIDSEGLSGREWYRHLGVAPGRWLGYGATTFPGLLESFSLDGGEGAEHEIERLVQALDRIAQQLVL</sequence>
<feature type="domain" description="Transferrin receptor-like dimerisation" evidence="5">
    <location>
        <begin position="726"/>
        <end position="815"/>
    </location>
</feature>
<evidence type="ECO:0000259" key="6">
    <source>
        <dbReference type="Pfam" id="PF04389"/>
    </source>
</evidence>
<dbReference type="PANTHER" id="PTHR10404:SF46">
    <property type="entry name" value="VACUOLAR PROTEIN SORTING-ASSOCIATED PROTEIN 70"/>
    <property type="match status" value="1"/>
</dbReference>
<dbReference type="InterPro" id="IPR036757">
    <property type="entry name" value="TFR-like_dimer_dom_sf"/>
</dbReference>
<dbReference type="EC" id="3.4.17.21" evidence="7"/>
<dbReference type="Gene3D" id="3.50.30.30">
    <property type="match status" value="1"/>
</dbReference>
<feature type="domain" description="Peptidase M28" evidence="6">
    <location>
        <begin position="435"/>
        <end position="614"/>
    </location>
</feature>
<evidence type="ECO:0000256" key="1">
    <source>
        <dbReference type="ARBA" id="ARBA00005634"/>
    </source>
</evidence>
<dbReference type="InterPro" id="IPR007484">
    <property type="entry name" value="Peptidase_M28"/>
</dbReference>
<dbReference type="Gene3D" id="3.40.630.10">
    <property type="entry name" value="Zn peptidases"/>
    <property type="match status" value="1"/>
</dbReference>
<dbReference type="InterPro" id="IPR039373">
    <property type="entry name" value="Peptidase_M28B"/>
</dbReference>
<dbReference type="GO" id="GO:0004181">
    <property type="term" value="F:metallocarboxypeptidase activity"/>
    <property type="evidence" value="ECO:0007669"/>
    <property type="project" value="UniProtKB-EC"/>
</dbReference>
<evidence type="ECO:0000313" key="7">
    <source>
        <dbReference type="EMBL" id="WFD35125.1"/>
    </source>
</evidence>
<dbReference type="CDD" id="cd08022">
    <property type="entry name" value="M28_PSMA_like"/>
    <property type="match status" value="1"/>
</dbReference>
<dbReference type="InterPro" id="IPR007365">
    <property type="entry name" value="TFR-like_dimer_dom"/>
</dbReference>
<protein>
    <submittedName>
        <fullName evidence="7">Glutamate carboxypeptidase II</fullName>
        <ecNumber evidence="7">3.4.17.21</ecNumber>
    </submittedName>
</protein>
<keyword evidence="3" id="KW-0472">Membrane</keyword>
<dbReference type="FunFam" id="3.40.630.10:FF:000101">
    <property type="entry name" value="N-acetylated alpha-linked acidic dipeptidase like 1"/>
    <property type="match status" value="1"/>
</dbReference>
<keyword evidence="7" id="KW-0645">Protease</keyword>
<keyword evidence="3" id="KW-0812">Transmembrane</keyword>
<evidence type="ECO:0000259" key="5">
    <source>
        <dbReference type="Pfam" id="PF04253"/>
    </source>
</evidence>
<dbReference type="Pfam" id="PF02225">
    <property type="entry name" value="PA"/>
    <property type="match status" value="1"/>
</dbReference>
<evidence type="ECO:0000256" key="2">
    <source>
        <dbReference type="SAM" id="MobiDB-lite"/>
    </source>
</evidence>
<dbReference type="Pfam" id="PF04389">
    <property type="entry name" value="Peptidase_M28"/>
    <property type="match status" value="1"/>
</dbReference>
<dbReference type="Proteomes" id="UP001219933">
    <property type="component" value="Chromosome 3"/>
</dbReference>
<dbReference type="CDD" id="cd02121">
    <property type="entry name" value="PA_GCPII_like"/>
    <property type="match status" value="1"/>
</dbReference>
<dbReference type="Gene3D" id="1.20.930.40">
    <property type="entry name" value="Transferrin receptor-like, dimerisation domain"/>
    <property type="match status" value="1"/>
</dbReference>
<evidence type="ECO:0000313" key="8">
    <source>
        <dbReference type="Proteomes" id="UP001219933"/>
    </source>
</evidence>
<proteinExistence type="inferred from homology"/>
<dbReference type="SUPFAM" id="SSF53187">
    <property type="entry name" value="Zn-dependent exopeptidases"/>
    <property type="match status" value="1"/>
</dbReference>
<dbReference type="SUPFAM" id="SSF52025">
    <property type="entry name" value="PA domain"/>
    <property type="match status" value="1"/>
</dbReference>
<dbReference type="InterPro" id="IPR003137">
    <property type="entry name" value="PA_domain"/>
</dbReference>
<keyword evidence="7" id="KW-0121">Carboxypeptidase</keyword>
<dbReference type="InterPro" id="IPR046450">
    <property type="entry name" value="PA_dom_sf"/>
</dbReference>
<dbReference type="AlphaFoldDB" id="A0AAF0ERE2"/>
<accession>A0AAF0ERE2</accession>
<name>A0AAF0ERE2_9BASI</name>
<keyword evidence="8" id="KW-1185">Reference proteome</keyword>
<dbReference type="Pfam" id="PF04253">
    <property type="entry name" value="TFR_dimer"/>
    <property type="match status" value="1"/>
</dbReference>
<keyword evidence="7" id="KW-0378">Hydrolase</keyword>
<reference evidence="7" key="1">
    <citation type="submission" date="2023-03" db="EMBL/GenBank/DDBJ databases">
        <title>Mating type loci evolution in Malassezia.</title>
        <authorList>
            <person name="Coelho M.A."/>
        </authorList>
    </citation>
    <scope>NUCLEOTIDE SEQUENCE</scope>
    <source>
        <strain evidence="7">CBS 11721</strain>
    </source>
</reference>
<feature type="domain" description="PA" evidence="4">
    <location>
        <begin position="246"/>
        <end position="339"/>
    </location>
</feature>
<feature type="transmembrane region" description="Helical" evidence="3">
    <location>
        <begin position="31"/>
        <end position="54"/>
    </location>
</feature>
<evidence type="ECO:0000256" key="3">
    <source>
        <dbReference type="SAM" id="Phobius"/>
    </source>
</evidence>
<dbReference type="PANTHER" id="PTHR10404">
    <property type="entry name" value="N-ACETYLATED-ALPHA-LINKED ACIDIC DIPEPTIDASE"/>
    <property type="match status" value="1"/>
</dbReference>
<feature type="region of interest" description="Disordered" evidence="2">
    <location>
        <begin position="341"/>
        <end position="369"/>
    </location>
</feature>
<evidence type="ECO:0000259" key="4">
    <source>
        <dbReference type="Pfam" id="PF02225"/>
    </source>
</evidence>
<keyword evidence="3" id="KW-1133">Transmembrane helix</keyword>
<organism evidence="7 8">
    <name type="scientific">Malassezia cuniculi</name>
    <dbReference type="NCBI Taxonomy" id="948313"/>
    <lineage>
        <taxon>Eukaryota</taxon>
        <taxon>Fungi</taxon>
        <taxon>Dikarya</taxon>
        <taxon>Basidiomycota</taxon>
        <taxon>Ustilaginomycotina</taxon>
        <taxon>Malasseziomycetes</taxon>
        <taxon>Malasseziales</taxon>
        <taxon>Malasseziaceae</taxon>
        <taxon>Malassezia</taxon>
    </lineage>
</organism>
<dbReference type="SUPFAM" id="SSF47672">
    <property type="entry name" value="Transferrin receptor-like dimerisation domain"/>
    <property type="match status" value="1"/>
</dbReference>
<dbReference type="EMBL" id="CP119879">
    <property type="protein sequence ID" value="WFD35125.1"/>
    <property type="molecule type" value="Genomic_DNA"/>
</dbReference>
<comment type="similarity">
    <text evidence="1">Belongs to the peptidase M28 family. M28B subfamily.</text>
</comment>
<dbReference type="FunFam" id="3.50.30.30:FF:000008">
    <property type="entry name" value="Glutamate carboxypeptidase 2"/>
    <property type="match status" value="1"/>
</dbReference>